<evidence type="ECO:0000256" key="4">
    <source>
        <dbReference type="ARBA" id="ARBA00022801"/>
    </source>
</evidence>
<sequence length="748" mass="77371">MYKDTTLLLALLLWCAARVQGTPVRRQLTGYAPVAAACPATPLVRPANGVGSAEAAFIASRYTVASQSLAAWLATVANDATCNSASSARKRDWTDWGDWDKGDQSSSSNIPDPISASTSASTPSSPTSESTTGSDPGPIWSTSASPSTNAPTTSSTSTSTTSTTSSTSQSSGSPSPATTSSLTSTSSTSPSTSTGATTTANTSSATTTLTTTLTTSSSTFSTSTTSSASTSTSTTTSTTTALSTTSQASTLTSTTTSVTSSATTSAISSSTTSTSTSTSCTPESFQPTAYPLVGLTTSGGGYRSLLTGAGVIQGFDARDSQTGVSGLYQGLTYEAGLSGGGWLLTSIAGNDWPTISELRDTLWEEAFQTSLLVPGNLLAAGPAYAAITADLAAKEAAGFPPTLVDAYGRLLSYQLLEGDDGGVMITTSDFADMSNFTTFNAPYPIITALGVQADQGECTPGPAATQYEIHPYEFGSWDDGVAAFAQTEYIGSSLSGGNPTISGLCIKNYDNAGYVAGTTSNLFNTACAPVPPTNTTDSSLAGALSAIVNQVHEVTSRDNFAVYPNPFYDYAQSSMVASQEDLYLVDGGEALQNNPIWPFLHRPLVDVLIVNDNSADTSANYPNGSEIYTTYQRATDEGLARMPVIPDVATFLANGFDTRPTFFGCNDPNVITIVYIPNQQYTYPSGQSTFKLQYTVAETDAMIANGQQIASKGGDPEWPLCLACGIMRKAGGTLPSGCASCYDQYCYN</sequence>
<evidence type="ECO:0000256" key="9">
    <source>
        <dbReference type="RuleBase" id="RU362103"/>
    </source>
</evidence>
<evidence type="ECO:0000313" key="13">
    <source>
        <dbReference type="Proteomes" id="UP001345827"/>
    </source>
</evidence>
<evidence type="ECO:0000256" key="10">
    <source>
        <dbReference type="SAM" id="MobiDB-lite"/>
    </source>
</evidence>
<organism evidence="12 13">
    <name type="scientific">Vermiconidia calcicola</name>
    <dbReference type="NCBI Taxonomy" id="1690605"/>
    <lineage>
        <taxon>Eukaryota</taxon>
        <taxon>Fungi</taxon>
        <taxon>Dikarya</taxon>
        <taxon>Ascomycota</taxon>
        <taxon>Pezizomycotina</taxon>
        <taxon>Dothideomycetes</taxon>
        <taxon>Dothideomycetidae</taxon>
        <taxon>Mycosphaerellales</taxon>
        <taxon>Extremaceae</taxon>
        <taxon>Vermiconidia</taxon>
    </lineage>
</organism>
<dbReference type="Pfam" id="PF01735">
    <property type="entry name" value="PLA2_B"/>
    <property type="match status" value="1"/>
</dbReference>
<feature type="chain" id="PRO_5043085507" description="Lysophospholipase" evidence="9">
    <location>
        <begin position="22"/>
        <end position="748"/>
    </location>
</feature>
<comment type="similarity">
    <text evidence="1 9">Belongs to the lysophospholipase family.</text>
</comment>
<feature type="domain" description="PLA2c" evidence="11">
    <location>
        <begin position="230"/>
        <end position="748"/>
    </location>
</feature>
<evidence type="ECO:0000256" key="3">
    <source>
        <dbReference type="ARBA" id="ARBA00022729"/>
    </source>
</evidence>
<evidence type="ECO:0000256" key="7">
    <source>
        <dbReference type="ARBA" id="ARBA00023180"/>
    </source>
</evidence>
<feature type="compositionally biased region" description="Low complexity" evidence="10">
    <location>
        <begin position="110"/>
        <end position="279"/>
    </location>
</feature>
<comment type="catalytic activity">
    <reaction evidence="9">
        <text>a 1-acyl-sn-glycero-3-phosphocholine + H2O = sn-glycerol 3-phosphocholine + a fatty acid + H(+)</text>
        <dbReference type="Rhea" id="RHEA:15177"/>
        <dbReference type="ChEBI" id="CHEBI:15377"/>
        <dbReference type="ChEBI" id="CHEBI:15378"/>
        <dbReference type="ChEBI" id="CHEBI:16870"/>
        <dbReference type="ChEBI" id="CHEBI:28868"/>
        <dbReference type="ChEBI" id="CHEBI:58168"/>
        <dbReference type="EC" id="3.1.1.5"/>
    </reaction>
</comment>
<evidence type="ECO:0000256" key="8">
    <source>
        <dbReference type="PROSITE-ProRule" id="PRU00555"/>
    </source>
</evidence>
<dbReference type="GO" id="GO:0004622">
    <property type="term" value="F:phosphatidylcholine lysophospholipase activity"/>
    <property type="evidence" value="ECO:0007669"/>
    <property type="project" value="UniProtKB-EC"/>
</dbReference>
<dbReference type="GO" id="GO:0005783">
    <property type="term" value="C:endoplasmic reticulum"/>
    <property type="evidence" value="ECO:0007669"/>
    <property type="project" value="TreeGrafter"/>
</dbReference>
<proteinExistence type="inferred from homology"/>
<dbReference type="GO" id="GO:0004623">
    <property type="term" value="F:phospholipase A2 activity"/>
    <property type="evidence" value="ECO:0007669"/>
    <property type="project" value="TreeGrafter"/>
</dbReference>
<evidence type="ECO:0000256" key="1">
    <source>
        <dbReference type="ARBA" id="ARBA00008780"/>
    </source>
</evidence>
<comment type="caution">
    <text evidence="12">The sequence shown here is derived from an EMBL/GenBank/DDBJ whole genome shotgun (WGS) entry which is preliminary data.</text>
</comment>
<keyword evidence="7" id="KW-0325">Glycoprotein</keyword>
<name>A0AAV9PXQ9_9PEZI</name>
<accession>A0AAV9PXQ9</accession>
<keyword evidence="5 8" id="KW-0442">Lipid degradation</keyword>
<feature type="compositionally biased region" description="Basic and acidic residues" evidence="10">
    <location>
        <begin position="89"/>
        <end position="103"/>
    </location>
</feature>
<dbReference type="GO" id="GO:0046475">
    <property type="term" value="P:glycerophospholipid catabolic process"/>
    <property type="evidence" value="ECO:0007669"/>
    <property type="project" value="TreeGrafter"/>
</dbReference>
<evidence type="ECO:0000256" key="5">
    <source>
        <dbReference type="ARBA" id="ARBA00022963"/>
    </source>
</evidence>
<keyword evidence="3 9" id="KW-0732">Signal</keyword>
<dbReference type="EC" id="3.1.1.5" evidence="2 9"/>
<evidence type="ECO:0000256" key="6">
    <source>
        <dbReference type="ARBA" id="ARBA00023098"/>
    </source>
</evidence>
<dbReference type="SUPFAM" id="SSF52151">
    <property type="entry name" value="FabD/lysophospholipase-like"/>
    <property type="match status" value="1"/>
</dbReference>
<protein>
    <recommendedName>
        <fullName evidence="2 9">Lysophospholipase</fullName>
        <ecNumber evidence="2 9">3.1.1.5</ecNumber>
    </recommendedName>
</protein>
<feature type="signal peptide" evidence="9">
    <location>
        <begin position="1"/>
        <end position="21"/>
    </location>
</feature>
<dbReference type="PANTHER" id="PTHR10728">
    <property type="entry name" value="CYTOSOLIC PHOSPHOLIPASE A2"/>
    <property type="match status" value="1"/>
</dbReference>
<keyword evidence="6 8" id="KW-0443">Lipid metabolism</keyword>
<dbReference type="EMBL" id="JAXLQG010000019">
    <property type="protein sequence ID" value="KAK5530413.1"/>
    <property type="molecule type" value="Genomic_DNA"/>
</dbReference>
<evidence type="ECO:0000259" key="11">
    <source>
        <dbReference type="PROSITE" id="PS51210"/>
    </source>
</evidence>
<dbReference type="GO" id="GO:0005829">
    <property type="term" value="C:cytosol"/>
    <property type="evidence" value="ECO:0007669"/>
    <property type="project" value="TreeGrafter"/>
</dbReference>
<dbReference type="PROSITE" id="PS51210">
    <property type="entry name" value="PLA2C"/>
    <property type="match status" value="1"/>
</dbReference>
<evidence type="ECO:0000256" key="2">
    <source>
        <dbReference type="ARBA" id="ARBA00013274"/>
    </source>
</evidence>
<dbReference type="Proteomes" id="UP001345827">
    <property type="component" value="Unassembled WGS sequence"/>
</dbReference>
<evidence type="ECO:0000313" key="12">
    <source>
        <dbReference type="EMBL" id="KAK5530413.1"/>
    </source>
</evidence>
<dbReference type="Gene3D" id="3.40.1090.10">
    <property type="entry name" value="Cytosolic phospholipase A2 catalytic domain"/>
    <property type="match status" value="1"/>
</dbReference>
<dbReference type="InterPro" id="IPR002642">
    <property type="entry name" value="LysoPLipase_cat_dom"/>
</dbReference>
<keyword evidence="13" id="KW-1185">Reference proteome</keyword>
<dbReference type="AlphaFoldDB" id="A0AAV9PXQ9"/>
<gene>
    <name evidence="12" type="primary">PLB1_2</name>
    <name evidence="12" type="ORF">LTR25_008991</name>
</gene>
<keyword evidence="4 8" id="KW-0378">Hydrolase</keyword>
<reference evidence="12 13" key="1">
    <citation type="submission" date="2023-06" db="EMBL/GenBank/DDBJ databases">
        <title>Black Yeasts Isolated from many extreme environments.</title>
        <authorList>
            <person name="Coleine C."/>
            <person name="Stajich J.E."/>
            <person name="Selbmann L."/>
        </authorList>
    </citation>
    <scope>NUCLEOTIDE SEQUENCE [LARGE SCALE GENOMIC DNA]</scope>
    <source>
        <strain evidence="12 13">CCFEE 5887</strain>
    </source>
</reference>
<feature type="region of interest" description="Disordered" evidence="10">
    <location>
        <begin position="87"/>
        <end position="283"/>
    </location>
</feature>
<dbReference type="PANTHER" id="PTHR10728:SF33">
    <property type="entry name" value="LYSOPHOSPHOLIPASE 1-RELATED"/>
    <property type="match status" value="1"/>
</dbReference>
<dbReference type="InterPro" id="IPR016035">
    <property type="entry name" value="Acyl_Trfase/lysoPLipase"/>
</dbReference>
<dbReference type="SMART" id="SM00022">
    <property type="entry name" value="PLAc"/>
    <property type="match status" value="1"/>
</dbReference>